<evidence type="ECO:0000313" key="8">
    <source>
        <dbReference type="Proteomes" id="UP000295515"/>
    </source>
</evidence>
<dbReference type="InterPro" id="IPR022642">
    <property type="entry name" value="CheR_C"/>
</dbReference>
<dbReference type="EMBL" id="SMCQ01000023">
    <property type="protein sequence ID" value="TCV93577.1"/>
    <property type="molecule type" value="Genomic_DNA"/>
</dbReference>
<keyword evidence="4 7" id="KW-0808">Transferase</keyword>
<evidence type="ECO:0000256" key="1">
    <source>
        <dbReference type="ARBA" id="ARBA00001541"/>
    </source>
</evidence>
<name>A0A4R3YLV0_9FIRM</name>
<feature type="domain" description="CheR-type methyltransferase" evidence="6">
    <location>
        <begin position="1"/>
        <end position="271"/>
    </location>
</feature>
<dbReference type="GeneID" id="98916315"/>
<dbReference type="CDD" id="cd02440">
    <property type="entry name" value="AdoMet_MTases"/>
    <property type="match status" value="1"/>
</dbReference>
<reference evidence="7 8" key="1">
    <citation type="submission" date="2019-03" db="EMBL/GenBank/DDBJ databases">
        <title>Genomic Encyclopedia of Type Strains, Phase IV (KMG-IV): sequencing the most valuable type-strain genomes for metagenomic binning, comparative biology and taxonomic classification.</title>
        <authorList>
            <person name="Goeker M."/>
        </authorList>
    </citation>
    <scope>NUCLEOTIDE SEQUENCE [LARGE SCALE GENOMIC DNA]</scope>
    <source>
        <strain evidence="7 8">DSM 29487</strain>
    </source>
</reference>
<keyword evidence="3 7" id="KW-0489">Methyltransferase</keyword>
<dbReference type="PROSITE" id="PS50123">
    <property type="entry name" value="CHER"/>
    <property type="match status" value="1"/>
</dbReference>
<keyword evidence="5" id="KW-0949">S-adenosyl-L-methionine</keyword>
<gene>
    <name evidence="7" type="ORF">EDD60_12311</name>
</gene>
<sequence>MIRIDEKSFQSIVEYMKQSYGLDLSKKKVLIECRLTKVLQNLNIPSFEAYVKMLNQDHSGQLIEQMVDILTTHYTYFLRENEHFQLLKNNLLPEFVEKKKNAVYKIWCAGCSTGEEAYCLAMVMEDYKKQTGLSLDYQILATDISDNVLDIARNGEYSIKQLSTIEPYWQLQYCYVKNNTTFFIDDDIRKHITFDKHNLMEPLKINRQFDLILCRNVMIYFHKDMRYQIVKSLENHLYKDGYLMIGHAEMLSVKETQLTTVFPSVYKKEIK</sequence>
<dbReference type="PRINTS" id="PR00996">
    <property type="entry name" value="CHERMTFRASE"/>
</dbReference>
<dbReference type="GO" id="GO:0008983">
    <property type="term" value="F:protein-glutamate O-methyltransferase activity"/>
    <property type="evidence" value="ECO:0007669"/>
    <property type="project" value="UniProtKB-EC"/>
</dbReference>
<dbReference type="Proteomes" id="UP000295515">
    <property type="component" value="Unassembled WGS sequence"/>
</dbReference>
<dbReference type="InterPro" id="IPR022641">
    <property type="entry name" value="CheR_N"/>
</dbReference>
<evidence type="ECO:0000256" key="5">
    <source>
        <dbReference type="ARBA" id="ARBA00022691"/>
    </source>
</evidence>
<evidence type="ECO:0000259" key="6">
    <source>
        <dbReference type="PROSITE" id="PS50123"/>
    </source>
</evidence>
<comment type="caution">
    <text evidence="7">The sequence shown here is derived from an EMBL/GenBank/DDBJ whole genome shotgun (WGS) entry which is preliminary data.</text>
</comment>
<dbReference type="Pfam" id="PF01739">
    <property type="entry name" value="CheR"/>
    <property type="match status" value="1"/>
</dbReference>
<dbReference type="EC" id="2.1.1.80" evidence="2"/>
<dbReference type="InterPro" id="IPR026024">
    <property type="entry name" value="Chemotaxis_MeTrfase_CheR"/>
</dbReference>
<comment type="catalytic activity">
    <reaction evidence="1">
        <text>L-glutamyl-[protein] + S-adenosyl-L-methionine = [protein]-L-glutamate 5-O-methyl ester + S-adenosyl-L-homocysteine</text>
        <dbReference type="Rhea" id="RHEA:24452"/>
        <dbReference type="Rhea" id="RHEA-COMP:10208"/>
        <dbReference type="Rhea" id="RHEA-COMP:10311"/>
        <dbReference type="ChEBI" id="CHEBI:29973"/>
        <dbReference type="ChEBI" id="CHEBI:57856"/>
        <dbReference type="ChEBI" id="CHEBI:59789"/>
        <dbReference type="ChEBI" id="CHEBI:82795"/>
        <dbReference type="EC" id="2.1.1.80"/>
    </reaction>
</comment>
<dbReference type="SUPFAM" id="SSF53335">
    <property type="entry name" value="S-adenosyl-L-methionine-dependent methyltransferases"/>
    <property type="match status" value="1"/>
</dbReference>
<evidence type="ECO:0000256" key="4">
    <source>
        <dbReference type="ARBA" id="ARBA00022679"/>
    </source>
</evidence>
<dbReference type="AlphaFoldDB" id="A0A4R3YLV0"/>
<evidence type="ECO:0000256" key="3">
    <source>
        <dbReference type="ARBA" id="ARBA00022603"/>
    </source>
</evidence>
<protein>
    <recommendedName>
        <fullName evidence="2">protein-glutamate O-methyltransferase</fullName>
        <ecNumber evidence="2">2.1.1.80</ecNumber>
    </recommendedName>
</protein>
<dbReference type="PANTHER" id="PTHR24422">
    <property type="entry name" value="CHEMOTAXIS PROTEIN METHYLTRANSFERASE"/>
    <property type="match status" value="1"/>
</dbReference>
<dbReference type="InterPro" id="IPR050903">
    <property type="entry name" value="Bact_Chemotaxis_MeTrfase"/>
</dbReference>
<dbReference type="SMART" id="SM00138">
    <property type="entry name" value="MeTrc"/>
    <property type="match status" value="1"/>
</dbReference>
<dbReference type="InterPro" id="IPR000780">
    <property type="entry name" value="CheR_MeTrfase"/>
</dbReference>
<dbReference type="PIRSF" id="PIRSF000410">
    <property type="entry name" value="CheR"/>
    <property type="match status" value="1"/>
</dbReference>
<dbReference type="SUPFAM" id="SSF47757">
    <property type="entry name" value="Chemotaxis receptor methyltransferase CheR, N-terminal domain"/>
    <property type="match status" value="1"/>
</dbReference>
<dbReference type="InterPro" id="IPR036804">
    <property type="entry name" value="CheR_N_sf"/>
</dbReference>
<organism evidence="7 8">
    <name type="scientific">Longibaculum muris</name>
    <dbReference type="NCBI Taxonomy" id="1796628"/>
    <lineage>
        <taxon>Bacteria</taxon>
        <taxon>Bacillati</taxon>
        <taxon>Bacillota</taxon>
        <taxon>Erysipelotrichia</taxon>
        <taxon>Erysipelotrichales</taxon>
        <taxon>Coprobacillaceae</taxon>
        <taxon>Longibaculum</taxon>
    </lineage>
</organism>
<dbReference type="RefSeq" id="WP_066443969.1">
    <property type="nucleotide sequence ID" value="NZ_JANKBF010000020.1"/>
</dbReference>
<dbReference type="PANTHER" id="PTHR24422:SF19">
    <property type="entry name" value="CHEMOTAXIS PROTEIN METHYLTRANSFERASE"/>
    <property type="match status" value="1"/>
</dbReference>
<dbReference type="Gene3D" id="1.10.155.10">
    <property type="entry name" value="Chemotaxis receptor methyltransferase CheR, N-terminal domain"/>
    <property type="match status" value="1"/>
</dbReference>
<accession>A0A4R3YLV0</accession>
<keyword evidence="8" id="KW-1185">Reference proteome</keyword>
<dbReference type="InterPro" id="IPR029063">
    <property type="entry name" value="SAM-dependent_MTases_sf"/>
</dbReference>
<evidence type="ECO:0000256" key="2">
    <source>
        <dbReference type="ARBA" id="ARBA00012534"/>
    </source>
</evidence>
<evidence type="ECO:0000313" key="7">
    <source>
        <dbReference type="EMBL" id="TCV93577.1"/>
    </source>
</evidence>
<dbReference type="Pfam" id="PF03705">
    <property type="entry name" value="CheR_N"/>
    <property type="match status" value="1"/>
</dbReference>
<dbReference type="GO" id="GO:0032259">
    <property type="term" value="P:methylation"/>
    <property type="evidence" value="ECO:0007669"/>
    <property type="project" value="UniProtKB-KW"/>
</dbReference>
<dbReference type="Gene3D" id="3.40.50.150">
    <property type="entry name" value="Vaccinia Virus protein VP39"/>
    <property type="match status" value="1"/>
</dbReference>
<proteinExistence type="predicted"/>